<dbReference type="STRING" id="1194695.A0A5A7T9C1"/>
<reference evidence="9 10" key="1">
    <citation type="submission" date="2019-08" db="EMBL/GenBank/DDBJ databases">
        <title>Draft genome sequences of two oriental melons (Cucumis melo L. var makuwa).</title>
        <authorList>
            <person name="Kwon S.-Y."/>
        </authorList>
    </citation>
    <scope>NUCLEOTIDE SEQUENCE [LARGE SCALE GENOMIC DNA]</scope>
    <source>
        <strain evidence="10">cv. SW 3</strain>
        <tissue evidence="9">Leaf</tissue>
    </source>
</reference>
<dbReference type="Proteomes" id="UP000321393">
    <property type="component" value="Unassembled WGS sequence"/>
</dbReference>
<accession>A0A5A7T9C1</accession>
<dbReference type="GO" id="GO:0012505">
    <property type="term" value="C:endomembrane system"/>
    <property type="evidence" value="ECO:0007669"/>
    <property type="project" value="UniProtKB-ARBA"/>
</dbReference>
<feature type="transmembrane region" description="Helical" evidence="8">
    <location>
        <begin position="198"/>
        <end position="224"/>
    </location>
</feature>
<dbReference type="GO" id="GO:0015031">
    <property type="term" value="P:protein transport"/>
    <property type="evidence" value="ECO:0007669"/>
    <property type="project" value="UniProtKB-KW"/>
</dbReference>
<evidence type="ECO:0000256" key="4">
    <source>
        <dbReference type="ARBA" id="ARBA00022927"/>
    </source>
</evidence>
<keyword evidence="4 8" id="KW-0653">Protein transport</keyword>
<feature type="transmembrane region" description="Helical" evidence="8">
    <location>
        <begin position="342"/>
        <end position="369"/>
    </location>
</feature>
<protein>
    <recommendedName>
        <fullName evidence="8">Vesicle transport protein</fullName>
    </recommendedName>
</protein>
<evidence type="ECO:0000313" key="10">
    <source>
        <dbReference type="Proteomes" id="UP000321393"/>
    </source>
</evidence>
<dbReference type="EMBL" id="SSTE01018396">
    <property type="protein sequence ID" value="KAA0039563.1"/>
    <property type="molecule type" value="Genomic_DNA"/>
</dbReference>
<organism evidence="9 10">
    <name type="scientific">Cucumis melo var. makuwa</name>
    <name type="common">Oriental melon</name>
    <dbReference type="NCBI Taxonomy" id="1194695"/>
    <lineage>
        <taxon>Eukaryota</taxon>
        <taxon>Viridiplantae</taxon>
        <taxon>Streptophyta</taxon>
        <taxon>Embryophyta</taxon>
        <taxon>Tracheophyta</taxon>
        <taxon>Spermatophyta</taxon>
        <taxon>Magnoliopsida</taxon>
        <taxon>eudicotyledons</taxon>
        <taxon>Gunneridae</taxon>
        <taxon>Pentapetalae</taxon>
        <taxon>rosids</taxon>
        <taxon>fabids</taxon>
        <taxon>Cucurbitales</taxon>
        <taxon>Cucurbitaceae</taxon>
        <taxon>Benincaseae</taxon>
        <taxon>Cucumis</taxon>
    </lineage>
</organism>
<feature type="transmembrane region" description="Helical" evidence="8">
    <location>
        <begin position="230"/>
        <end position="249"/>
    </location>
</feature>
<feature type="transmembrane region" description="Helical" evidence="8">
    <location>
        <begin position="79"/>
        <end position="98"/>
    </location>
</feature>
<gene>
    <name evidence="9" type="ORF">E6C27_scaffold744G00330</name>
</gene>
<evidence type="ECO:0000313" key="9">
    <source>
        <dbReference type="EMBL" id="KAA0039563.1"/>
    </source>
</evidence>
<keyword evidence="2 8" id="KW-0813">Transport</keyword>
<keyword evidence="6 8" id="KW-0472">Membrane</keyword>
<evidence type="ECO:0000256" key="5">
    <source>
        <dbReference type="ARBA" id="ARBA00022989"/>
    </source>
</evidence>
<dbReference type="GO" id="GO:0016020">
    <property type="term" value="C:membrane"/>
    <property type="evidence" value="ECO:0007669"/>
    <property type="project" value="UniProtKB-SubCell"/>
</dbReference>
<name>A0A5A7T9C1_CUCMM</name>
<evidence type="ECO:0000256" key="6">
    <source>
        <dbReference type="ARBA" id="ARBA00023136"/>
    </source>
</evidence>
<dbReference type="PANTHER" id="PTHR23137">
    <property type="entry name" value="VESICLE TRANSPORT PROTEIN-RELATED"/>
    <property type="match status" value="1"/>
</dbReference>
<evidence type="ECO:0000256" key="3">
    <source>
        <dbReference type="ARBA" id="ARBA00022692"/>
    </source>
</evidence>
<comment type="similarity">
    <text evidence="7 8">Belongs to the SFT2 family.</text>
</comment>
<proteinExistence type="inferred from homology"/>
<comment type="subcellular location">
    <subcellularLocation>
        <location evidence="1 8">Membrane</location>
        <topology evidence="1 8">Multi-pass membrane protein</topology>
    </subcellularLocation>
</comment>
<comment type="caution">
    <text evidence="8">Lacks conserved residue(s) required for the propagation of feature annotation.</text>
</comment>
<comment type="function">
    <text evidence="8">May be involved in fusion of retrograde transport vesicles derived from an endocytic compartment with the Golgi complex.</text>
</comment>
<dbReference type="GO" id="GO:0016192">
    <property type="term" value="P:vesicle-mediated transport"/>
    <property type="evidence" value="ECO:0007669"/>
    <property type="project" value="InterPro"/>
</dbReference>
<dbReference type="PANTHER" id="PTHR23137:SF41">
    <property type="entry name" value="VESICLE TRANSPORT PROTEIN"/>
    <property type="match status" value="1"/>
</dbReference>
<dbReference type="GO" id="GO:0005737">
    <property type="term" value="C:cytoplasm"/>
    <property type="evidence" value="ECO:0007669"/>
    <property type="project" value="UniProtKB-ARBA"/>
</dbReference>
<comment type="caution">
    <text evidence="9">The sequence shown here is derived from an EMBL/GenBank/DDBJ whole genome shotgun (WGS) entry which is preliminary data.</text>
</comment>
<evidence type="ECO:0000256" key="7">
    <source>
        <dbReference type="ARBA" id="ARBA00025800"/>
    </source>
</evidence>
<sequence length="379" mass="42549">MAPTTLILSHRQWVIFHLHHRRCRYCLADTVSPSHKTGHQANSVLTNPPLVVFRSDSTFYTPEICFRPPRSQIRCSYEFSWWLSCSWLGFHLAFPLILELFSSDFSFSGFEKGVREWDEPGCCNKQNKAPGPSRYSLQSFQIHFIPKKITPAEAKNDFKAIWSILLKLLGITSRVSKGVRELPGNFQSATSNVPSGKALMYFGLFLATGVFFIFIAFTMFLPVMVLMPQKFAICFTLGCCFIIGSFFALKGPKNQLAHMFSKERLPFIVIFIGSMLGTLYVSMGLHSYILGPDTVESGQSVPVAAGAGDTNICGGIVQLYWERILGRSLDLNGQVHQIALKAIVSLWVGAVISSWCNFIIVLYVGHFLLEEDDKFLDKV</sequence>
<evidence type="ECO:0000256" key="1">
    <source>
        <dbReference type="ARBA" id="ARBA00004141"/>
    </source>
</evidence>
<dbReference type="Pfam" id="PF04178">
    <property type="entry name" value="Got1"/>
    <property type="match status" value="1"/>
</dbReference>
<dbReference type="OrthoDB" id="660759at2759"/>
<dbReference type="InterPro" id="IPR007305">
    <property type="entry name" value="Vesicle_transpt_Got1/SFT2"/>
</dbReference>
<feature type="transmembrane region" description="Helical" evidence="8">
    <location>
        <begin position="265"/>
        <end position="289"/>
    </location>
</feature>
<keyword evidence="5 8" id="KW-1133">Transmembrane helix</keyword>
<evidence type="ECO:0000256" key="8">
    <source>
        <dbReference type="RuleBase" id="RU363111"/>
    </source>
</evidence>
<dbReference type="InterPro" id="IPR011691">
    <property type="entry name" value="Vesicle_transpt_SFT2"/>
</dbReference>
<evidence type="ECO:0000256" key="2">
    <source>
        <dbReference type="ARBA" id="ARBA00022448"/>
    </source>
</evidence>
<keyword evidence="3 8" id="KW-0812">Transmembrane</keyword>
<dbReference type="AlphaFoldDB" id="A0A5A7T9C1"/>